<gene>
    <name evidence="2" type="ORF">BaRGS_00026999</name>
</gene>
<dbReference type="Pfam" id="PF13843">
    <property type="entry name" value="DDE_Tnp_1_7"/>
    <property type="match status" value="2"/>
</dbReference>
<evidence type="ECO:0000313" key="2">
    <source>
        <dbReference type="EMBL" id="KAK7481751.1"/>
    </source>
</evidence>
<dbReference type="EMBL" id="JACVVK020000257">
    <property type="protein sequence ID" value="KAK7481751.1"/>
    <property type="molecule type" value="Genomic_DNA"/>
</dbReference>
<keyword evidence="3" id="KW-1185">Reference proteome</keyword>
<evidence type="ECO:0000259" key="1">
    <source>
        <dbReference type="Pfam" id="PF13843"/>
    </source>
</evidence>
<dbReference type="InterPro" id="IPR029526">
    <property type="entry name" value="PGBD"/>
</dbReference>
<evidence type="ECO:0000313" key="3">
    <source>
        <dbReference type="Proteomes" id="UP001519460"/>
    </source>
</evidence>
<accession>A0ABD0K3Z9</accession>
<comment type="caution">
    <text evidence="2">The sequence shown here is derived from an EMBL/GenBank/DDBJ whole genome shotgun (WGS) entry which is preliminary data.</text>
</comment>
<proteinExistence type="predicted"/>
<feature type="non-terminal residue" evidence="2">
    <location>
        <position position="1029"/>
    </location>
</feature>
<feature type="non-terminal residue" evidence="2">
    <location>
        <position position="1"/>
    </location>
</feature>
<feature type="domain" description="PiggyBac transposable element-derived protein" evidence="1">
    <location>
        <begin position="14"/>
        <end position="372"/>
    </location>
</feature>
<dbReference type="PANTHER" id="PTHR47272:SF1">
    <property type="entry name" value="PIGGYBAC TRANSPOSABLE ELEMENT-DERIVED PROTEIN 3-LIKE"/>
    <property type="match status" value="1"/>
</dbReference>
<feature type="domain" description="PiggyBac transposable element-derived protein" evidence="1">
    <location>
        <begin position="580"/>
        <end position="943"/>
    </location>
</feature>
<reference evidence="2 3" key="1">
    <citation type="journal article" date="2023" name="Sci. Data">
        <title>Genome assembly of the Korean intertidal mud-creeper Batillaria attramentaria.</title>
        <authorList>
            <person name="Patra A.K."/>
            <person name="Ho P.T."/>
            <person name="Jun S."/>
            <person name="Lee S.J."/>
            <person name="Kim Y."/>
            <person name="Won Y.J."/>
        </authorList>
    </citation>
    <scope>NUCLEOTIDE SEQUENCE [LARGE SCALE GENOMIC DNA]</scope>
    <source>
        <strain evidence="2">Wonlab-2016</strain>
    </source>
</reference>
<sequence>NPGLKVDFGDDPEPIDVYRFFINDEIIHHIKRETNRYARTAIEEKERAGPVSKRSLFGAWKPVSVRDLRNFFAICIHIGLVKKPKIHDYWSKHPALHTSYAAQIMPRDRFLAILAFLHVNDNATYVPYGQPDHDPIHKIRPFMSHLQKKFAEAYVPEQKIALDEAMCPFKGRSRFKVYMKDKPVKWGFKFYEVCESSSGYVCRLEMFCADKRYSNKPHDVVLRLMDPLLHKGYHVYMDNYYCYEPLCNHLAGHGATMVCGTARKDGQTLPKKDFVNIPIEKGRLDYRRKDQVVLTKWRDKRDVLSLSTMDKPELVRTQGRFELKEKPRCVVNYIQHMAGVDNSDQLISYLPMHRKTLKWWKKPFFYLLTLTTIQTLILTNKHREIRNRKKLSLEDVVKSLLLAMPVGVEVVSPQNAAAGPRQPEARLEGGLKCHYASPVPESTTHTRKAYRNCKVCYDKLKKIPDMTRRELRKRRKITSFWCGKLDGPRMDPAGMSDVFKIEIDVAWEPTHEFAVNIVILRRKRRLDGPRMDPAGMSDVFKIEIDVAWEPTHEFAVNIVILRKKRKGRTFTVEDSYEMETPLEFFRQFLSDEMLDTLVEMTNLYSVQKTGKSVSTNKKEIEQLIGMFFRMGLAKMPGNRCYWESGTRYDPVADVMSRNRFQALKTMIHFVDNSVASDNPVDKLWKIRPWLNHFRDQCLKVVPEEYNSVDKMMIAFKGKFSKLKQYVKGKPHPWGIKVWARAGASGILLDFDVYQGSQGTEKSALGVGEDVVLKLSSTLPQAPVDNPPLNYKIVADNFFSGMPLLTKLQQKGLQFVGTVRPNRLPGVKLQNENELKKKGRGAMDSCVEQTSNIVAVRWYDSRAVTTLSTYAGVDPLHKVRRYDKTKRQHVQVDRPGVIKLYHENMGGVDLLDSLVAIHSYKMKSQRWYMYIFWHTIRLMLVNAWLSYRRVCKILGLPEKEIMNQRIFQSTLATSLIQVNAAKNRGRSSLENEAPTPAKKRKCLQTLPNSDVRADGFMHFPVTAASRLRCR</sequence>
<dbReference type="Proteomes" id="UP001519460">
    <property type="component" value="Unassembled WGS sequence"/>
</dbReference>
<dbReference type="PANTHER" id="PTHR47272">
    <property type="entry name" value="DDE_TNP_1_7 DOMAIN-CONTAINING PROTEIN"/>
    <property type="match status" value="1"/>
</dbReference>
<dbReference type="AlphaFoldDB" id="A0ABD0K3Z9"/>
<organism evidence="2 3">
    <name type="scientific">Batillaria attramentaria</name>
    <dbReference type="NCBI Taxonomy" id="370345"/>
    <lineage>
        <taxon>Eukaryota</taxon>
        <taxon>Metazoa</taxon>
        <taxon>Spiralia</taxon>
        <taxon>Lophotrochozoa</taxon>
        <taxon>Mollusca</taxon>
        <taxon>Gastropoda</taxon>
        <taxon>Caenogastropoda</taxon>
        <taxon>Sorbeoconcha</taxon>
        <taxon>Cerithioidea</taxon>
        <taxon>Batillariidae</taxon>
        <taxon>Batillaria</taxon>
    </lineage>
</organism>
<protein>
    <recommendedName>
        <fullName evidence="1">PiggyBac transposable element-derived protein domain-containing protein</fullName>
    </recommendedName>
</protein>
<name>A0ABD0K3Z9_9CAEN</name>